<sequence length="311" mass="35320">MVSPLQKAARTTQITEMTPSGQRRWVEHLQALINTMESGTPEEMAAIGYDWSTNIPHVLESLQWRTSQALRWSAPTRVYEAVPYLEKVIESHRAFHPTEVDVTPTLWLAVALHKTPGQEERALALHARAIGATQPGQNGFRTMLWAKANMSRMLRRMGKVAEAQKNENEIVNWLKDHPYVMSMAEFSSLVTDPERQKTTPPERDYIMTHPTVVSMSIGRSSTGKDAEIIQSNDMTMMNKYNMPAPGTPVDEDTTDDPRFRGCAMCGMLFNDQPDRLKACGGCKKTFYCSKEHQTAHWKTSHKKQCSRKHMK</sequence>
<dbReference type="PROSITE" id="PS01360">
    <property type="entry name" value="ZF_MYND_1"/>
    <property type="match status" value="1"/>
</dbReference>
<keyword evidence="7" id="KW-1185">Reference proteome</keyword>
<organism evidence="6 7">
    <name type="scientific">Athelia psychrophila</name>
    <dbReference type="NCBI Taxonomy" id="1759441"/>
    <lineage>
        <taxon>Eukaryota</taxon>
        <taxon>Fungi</taxon>
        <taxon>Dikarya</taxon>
        <taxon>Basidiomycota</taxon>
        <taxon>Agaricomycotina</taxon>
        <taxon>Agaricomycetes</taxon>
        <taxon>Agaricomycetidae</taxon>
        <taxon>Atheliales</taxon>
        <taxon>Atheliaceae</taxon>
        <taxon>Athelia</taxon>
    </lineage>
</organism>
<keyword evidence="3" id="KW-0862">Zinc</keyword>
<proteinExistence type="predicted"/>
<dbReference type="InterPro" id="IPR002893">
    <property type="entry name" value="Znf_MYND"/>
</dbReference>
<dbReference type="GO" id="GO:0008270">
    <property type="term" value="F:zinc ion binding"/>
    <property type="evidence" value="ECO:0007669"/>
    <property type="project" value="UniProtKB-KW"/>
</dbReference>
<dbReference type="Gene3D" id="6.10.140.2220">
    <property type="match status" value="1"/>
</dbReference>
<evidence type="ECO:0000256" key="3">
    <source>
        <dbReference type="ARBA" id="ARBA00022833"/>
    </source>
</evidence>
<gene>
    <name evidence="6" type="ORF">FIBSPDRAFT_1047281</name>
</gene>
<protein>
    <recommendedName>
        <fullName evidence="5">MYND-type domain-containing protein</fullName>
    </recommendedName>
</protein>
<dbReference type="STRING" id="436010.A0A166FHX9"/>
<dbReference type="Proteomes" id="UP000076532">
    <property type="component" value="Unassembled WGS sequence"/>
</dbReference>
<dbReference type="SUPFAM" id="SSF144232">
    <property type="entry name" value="HIT/MYND zinc finger-like"/>
    <property type="match status" value="1"/>
</dbReference>
<keyword evidence="1" id="KW-0479">Metal-binding</keyword>
<reference evidence="6 7" key="1">
    <citation type="journal article" date="2016" name="Mol. Biol. Evol.">
        <title>Comparative Genomics of Early-Diverging Mushroom-Forming Fungi Provides Insights into the Origins of Lignocellulose Decay Capabilities.</title>
        <authorList>
            <person name="Nagy L.G."/>
            <person name="Riley R."/>
            <person name="Tritt A."/>
            <person name="Adam C."/>
            <person name="Daum C."/>
            <person name="Floudas D."/>
            <person name="Sun H."/>
            <person name="Yadav J.S."/>
            <person name="Pangilinan J."/>
            <person name="Larsson K.H."/>
            <person name="Matsuura K."/>
            <person name="Barry K."/>
            <person name="Labutti K."/>
            <person name="Kuo R."/>
            <person name="Ohm R.A."/>
            <person name="Bhattacharya S.S."/>
            <person name="Shirouzu T."/>
            <person name="Yoshinaga Y."/>
            <person name="Martin F.M."/>
            <person name="Grigoriev I.V."/>
            <person name="Hibbett D.S."/>
        </authorList>
    </citation>
    <scope>NUCLEOTIDE SEQUENCE [LARGE SCALE GENOMIC DNA]</scope>
    <source>
        <strain evidence="6 7">CBS 109695</strain>
    </source>
</reference>
<evidence type="ECO:0000256" key="4">
    <source>
        <dbReference type="PROSITE-ProRule" id="PRU00134"/>
    </source>
</evidence>
<evidence type="ECO:0000313" key="6">
    <source>
        <dbReference type="EMBL" id="KZP16822.1"/>
    </source>
</evidence>
<feature type="domain" description="MYND-type" evidence="5">
    <location>
        <begin position="262"/>
        <end position="305"/>
    </location>
</feature>
<evidence type="ECO:0000256" key="2">
    <source>
        <dbReference type="ARBA" id="ARBA00022771"/>
    </source>
</evidence>
<evidence type="ECO:0000256" key="1">
    <source>
        <dbReference type="ARBA" id="ARBA00022723"/>
    </source>
</evidence>
<keyword evidence="2 4" id="KW-0863">Zinc-finger</keyword>
<dbReference type="Pfam" id="PF01753">
    <property type="entry name" value="zf-MYND"/>
    <property type="match status" value="1"/>
</dbReference>
<dbReference type="AlphaFoldDB" id="A0A166FHX9"/>
<dbReference type="OrthoDB" id="5395091at2759"/>
<accession>A0A166FHX9</accession>
<dbReference type="PROSITE" id="PS50865">
    <property type="entry name" value="ZF_MYND_2"/>
    <property type="match status" value="1"/>
</dbReference>
<name>A0A166FHX9_9AGAM</name>
<dbReference type="EMBL" id="KV417589">
    <property type="protein sequence ID" value="KZP16822.1"/>
    <property type="molecule type" value="Genomic_DNA"/>
</dbReference>
<evidence type="ECO:0000313" key="7">
    <source>
        <dbReference type="Proteomes" id="UP000076532"/>
    </source>
</evidence>
<evidence type="ECO:0000259" key="5">
    <source>
        <dbReference type="PROSITE" id="PS50865"/>
    </source>
</evidence>